<dbReference type="GO" id="GO:0031369">
    <property type="term" value="F:translation initiation factor binding"/>
    <property type="evidence" value="ECO:0007669"/>
    <property type="project" value="TreeGrafter"/>
</dbReference>
<dbReference type="PANTHER" id="PTHR12709">
    <property type="entry name" value="DNA-DIRECTED RNA POLYMERASE II, III"/>
    <property type="match status" value="1"/>
</dbReference>
<evidence type="ECO:0000256" key="2">
    <source>
        <dbReference type="ARBA" id="ARBA00022478"/>
    </source>
</evidence>
<evidence type="ECO:0000313" key="5">
    <source>
        <dbReference type="EMBL" id="AIO01022.1"/>
    </source>
</evidence>
<keyword evidence="6" id="KW-1185">Reference proteome</keyword>
<accession>A0A088SGS9</accession>
<dbReference type="eggNOG" id="KOG3298">
    <property type="taxonomic scope" value="Eukaryota"/>
</dbReference>
<dbReference type="Gene3D" id="2.40.50.140">
    <property type="entry name" value="Nucleic acid-binding proteins"/>
    <property type="match status" value="1"/>
</dbReference>
<keyword evidence="2" id="KW-0240">DNA-directed RNA polymerase</keyword>
<dbReference type="GO" id="GO:0000932">
    <property type="term" value="C:P-body"/>
    <property type="evidence" value="ECO:0007669"/>
    <property type="project" value="TreeGrafter"/>
</dbReference>
<reference evidence="5 6" key="1">
    <citation type="journal article" date="2015" name="Sci. Rep.">
        <title>The genome of Leishmania panamensis: insights into genomics of the L. (Viannia) subgenus.</title>
        <authorList>
            <person name="Llanes A."/>
            <person name="Restrepo C.M."/>
            <person name="Vecchio G.D."/>
            <person name="Anguizola F.J."/>
            <person name="Lleonart R."/>
        </authorList>
    </citation>
    <scope>NUCLEOTIDE SEQUENCE [LARGE SCALE GENOMIC DNA]</scope>
    <source>
        <strain evidence="5 6">MHOM/PA/94/PSC-1</strain>
    </source>
</reference>
<dbReference type="EMBL" id="CP009401">
    <property type="protein sequence ID" value="AIO01022.1"/>
    <property type="molecule type" value="Genomic_DNA"/>
</dbReference>
<organism evidence="5 6">
    <name type="scientific">Leishmania panamensis</name>
    <dbReference type="NCBI Taxonomy" id="5679"/>
    <lineage>
        <taxon>Eukaryota</taxon>
        <taxon>Discoba</taxon>
        <taxon>Euglenozoa</taxon>
        <taxon>Kinetoplastea</taxon>
        <taxon>Metakinetoplastina</taxon>
        <taxon>Trypanosomatida</taxon>
        <taxon>Trypanosomatidae</taxon>
        <taxon>Leishmaniinae</taxon>
        <taxon>Leishmania</taxon>
        <taxon>Leishmania guyanensis species complex</taxon>
    </lineage>
</organism>
<dbReference type="GO" id="GO:0060213">
    <property type="term" value="P:positive regulation of nuclear-transcribed mRNA poly(A) tail shortening"/>
    <property type="evidence" value="ECO:0007669"/>
    <property type="project" value="TreeGrafter"/>
</dbReference>
<dbReference type="AlphaFoldDB" id="A0A088SGS9"/>
<dbReference type="Gene3D" id="3.30.1490.120">
    <property type="entry name" value="RNA polymerase Rpb7-like, N-terminal domain"/>
    <property type="match status" value="1"/>
</dbReference>
<keyword evidence="3" id="KW-0804">Transcription</keyword>
<feature type="domain" description="RNA polymerase Rpb7-like N-terminal" evidence="4">
    <location>
        <begin position="9"/>
        <end position="81"/>
    </location>
</feature>
<dbReference type="RefSeq" id="XP_010701822.1">
    <property type="nucleotide sequence ID" value="XM_010703520.1"/>
</dbReference>
<comment type="subcellular location">
    <subcellularLocation>
        <location evidence="1">Nucleus</location>
    </subcellularLocation>
</comment>
<dbReference type="GeneID" id="22577877"/>
<sequence length="199" mass="21836">MFYKIVLQRTVNVKPADLCNTLNRSLLTFLREAVEGKPLPSPDSVASIALDFVTASKSSAVVIAVLDILNAETLQGKVLDDGSVTFRLTYEAMVLKLHRGEVLDLLVSDVDETGFWASVYGVNKLFVNRNQMGEDVKTGALEWSFEAETAAWVSNDDRHSIKKDTMVRLRVIAETPQSERGMAVGTIGAPFLGPRIGSY</sequence>
<dbReference type="VEuPathDB" id="TriTrypDB:LPAL13_320019100"/>
<dbReference type="SUPFAM" id="SSF88798">
    <property type="entry name" value="N-terminal, heterodimerisation domain of RBP7 (RpoE)"/>
    <property type="match status" value="1"/>
</dbReference>
<dbReference type="Proteomes" id="UP000063063">
    <property type="component" value="Chromosome 32"/>
</dbReference>
<dbReference type="VEuPathDB" id="TriTrypDB:LPMP_321360"/>
<name>A0A088SGS9_LEIPA</name>
<dbReference type="InterPro" id="IPR045113">
    <property type="entry name" value="Rpb7-like"/>
</dbReference>
<dbReference type="InterPro" id="IPR012340">
    <property type="entry name" value="NA-bd_OB-fold"/>
</dbReference>
<dbReference type="GO" id="GO:0003697">
    <property type="term" value="F:single-stranded DNA binding"/>
    <property type="evidence" value="ECO:0007669"/>
    <property type="project" value="TreeGrafter"/>
</dbReference>
<protein>
    <submittedName>
        <fullName evidence="5">RNA polymerase-like protein, putative</fullName>
    </submittedName>
</protein>
<dbReference type="SUPFAM" id="SSF50249">
    <property type="entry name" value="Nucleic acid-binding proteins"/>
    <property type="match status" value="1"/>
</dbReference>
<dbReference type="InterPro" id="IPR005576">
    <property type="entry name" value="Rpb7-like_N"/>
</dbReference>
<evidence type="ECO:0000259" key="4">
    <source>
        <dbReference type="Pfam" id="PF03876"/>
    </source>
</evidence>
<dbReference type="GO" id="GO:0045948">
    <property type="term" value="P:positive regulation of translational initiation"/>
    <property type="evidence" value="ECO:0007669"/>
    <property type="project" value="TreeGrafter"/>
</dbReference>
<dbReference type="OrthoDB" id="1162399at2759"/>
<gene>
    <name evidence="5" type="ORF">LPMP_321360</name>
</gene>
<dbReference type="InterPro" id="IPR036898">
    <property type="entry name" value="RNA_pol_Rpb7-like_N_sf"/>
</dbReference>
<dbReference type="KEGG" id="lpan:LPMP_321360"/>
<proteinExistence type="predicted"/>
<evidence type="ECO:0000313" key="6">
    <source>
        <dbReference type="Proteomes" id="UP000063063"/>
    </source>
</evidence>
<dbReference type="GO" id="GO:0006367">
    <property type="term" value="P:transcription initiation at RNA polymerase II promoter"/>
    <property type="evidence" value="ECO:0007669"/>
    <property type="project" value="TreeGrafter"/>
</dbReference>
<dbReference type="PANTHER" id="PTHR12709:SF4">
    <property type="entry name" value="DNA-DIRECTED RNA POLYMERASE II SUBUNIT RPB7"/>
    <property type="match status" value="1"/>
</dbReference>
<evidence type="ECO:0000256" key="3">
    <source>
        <dbReference type="ARBA" id="ARBA00023163"/>
    </source>
</evidence>
<dbReference type="GO" id="GO:0003727">
    <property type="term" value="F:single-stranded RNA binding"/>
    <property type="evidence" value="ECO:0007669"/>
    <property type="project" value="TreeGrafter"/>
</dbReference>
<dbReference type="FunFam" id="3.30.1490.120:FF:000007">
    <property type="entry name" value="RNA polymerase-like protein, putative"/>
    <property type="match status" value="1"/>
</dbReference>
<evidence type="ECO:0000256" key="1">
    <source>
        <dbReference type="ARBA" id="ARBA00004123"/>
    </source>
</evidence>
<dbReference type="GO" id="GO:0005665">
    <property type="term" value="C:RNA polymerase II, core complex"/>
    <property type="evidence" value="ECO:0007669"/>
    <property type="project" value="TreeGrafter"/>
</dbReference>
<dbReference type="Pfam" id="PF03876">
    <property type="entry name" value="SHS2_Rpb7-N"/>
    <property type="match status" value="1"/>
</dbReference>